<proteinExistence type="inferred from homology"/>
<dbReference type="Pfam" id="PF07681">
    <property type="entry name" value="DoxX"/>
    <property type="match status" value="1"/>
</dbReference>
<dbReference type="EMBL" id="SHBK01000019">
    <property type="protein sequence ID" value="RZO24009.1"/>
    <property type="molecule type" value="Genomic_DNA"/>
</dbReference>
<comment type="caution">
    <text evidence="8">The sequence shown here is derived from an EMBL/GenBank/DDBJ whole genome shotgun (WGS) entry which is preliminary data.</text>
</comment>
<comment type="similarity">
    <text evidence="2">Belongs to the DoxX family.</text>
</comment>
<gene>
    <name evidence="8" type="ORF">EVA98_02025</name>
</gene>
<comment type="subcellular location">
    <subcellularLocation>
        <location evidence="1">Cell membrane</location>
        <topology evidence="1">Multi-pass membrane protein</topology>
    </subcellularLocation>
</comment>
<dbReference type="AlphaFoldDB" id="A0A520MS23"/>
<organism evidence="8 9">
    <name type="scientific">SAR86 cluster bacterium</name>
    <dbReference type="NCBI Taxonomy" id="2030880"/>
    <lineage>
        <taxon>Bacteria</taxon>
        <taxon>Pseudomonadati</taxon>
        <taxon>Pseudomonadota</taxon>
        <taxon>Gammaproteobacteria</taxon>
        <taxon>SAR86 cluster</taxon>
    </lineage>
</organism>
<sequence length="129" mass="14272">MEWFKKLDGLFFITGRSLLGLYFIAPGLSKVFDFASTLALMRMKGVPFSLVLLPLTIAIQLLGGIFLILGRNLRLTAFMLFGLTILINVFIHNFWALNGDPSQAHETQNFVKNLAIAAGLLVLATKDKS</sequence>
<evidence type="ECO:0000256" key="7">
    <source>
        <dbReference type="SAM" id="Phobius"/>
    </source>
</evidence>
<evidence type="ECO:0000256" key="3">
    <source>
        <dbReference type="ARBA" id="ARBA00022475"/>
    </source>
</evidence>
<dbReference type="Proteomes" id="UP000316449">
    <property type="component" value="Unassembled WGS sequence"/>
</dbReference>
<feature type="transmembrane region" description="Helical" evidence="7">
    <location>
        <begin position="7"/>
        <end position="25"/>
    </location>
</feature>
<feature type="transmembrane region" description="Helical" evidence="7">
    <location>
        <begin position="76"/>
        <end position="97"/>
    </location>
</feature>
<evidence type="ECO:0000256" key="5">
    <source>
        <dbReference type="ARBA" id="ARBA00022989"/>
    </source>
</evidence>
<dbReference type="GO" id="GO:0005886">
    <property type="term" value="C:plasma membrane"/>
    <property type="evidence" value="ECO:0007669"/>
    <property type="project" value="UniProtKB-SubCell"/>
</dbReference>
<protein>
    <submittedName>
        <fullName evidence="8">DoxX family protein</fullName>
    </submittedName>
</protein>
<evidence type="ECO:0000256" key="6">
    <source>
        <dbReference type="ARBA" id="ARBA00023136"/>
    </source>
</evidence>
<dbReference type="PANTHER" id="PTHR33452:SF1">
    <property type="entry name" value="INNER MEMBRANE PROTEIN YPHA-RELATED"/>
    <property type="match status" value="1"/>
</dbReference>
<evidence type="ECO:0000256" key="1">
    <source>
        <dbReference type="ARBA" id="ARBA00004651"/>
    </source>
</evidence>
<reference evidence="8 9" key="1">
    <citation type="submission" date="2019-02" db="EMBL/GenBank/DDBJ databases">
        <title>Prokaryotic population dynamics and viral predation in marine succession experiment using metagenomics: the confinement effect.</title>
        <authorList>
            <person name="Haro-Moreno J.M."/>
            <person name="Rodriguez-Valera F."/>
            <person name="Lopez-Perez M."/>
        </authorList>
    </citation>
    <scope>NUCLEOTIDE SEQUENCE [LARGE SCALE GENOMIC DNA]</scope>
    <source>
        <strain evidence="8">MED-G165</strain>
    </source>
</reference>
<evidence type="ECO:0000313" key="8">
    <source>
        <dbReference type="EMBL" id="RZO24009.1"/>
    </source>
</evidence>
<dbReference type="InterPro" id="IPR051907">
    <property type="entry name" value="DoxX-like_oxidoreductase"/>
</dbReference>
<keyword evidence="5 7" id="KW-1133">Transmembrane helix</keyword>
<keyword evidence="4 7" id="KW-0812">Transmembrane</keyword>
<dbReference type="PANTHER" id="PTHR33452">
    <property type="entry name" value="OXIDOREDUCTASE CATD-RELATED"/>
    <property type="match status" value="1"/>
</dbReference>
<keyword evidence="6 7" id="KW-0472">Membrane</keyword>
<accession>A0A520MS23</accession>
<name>A0A520MS23_9GAMM</name>
<dbReference type="InterPro" id="IPR032808">
    <property type="entry name" value="DoxX"/>
</dbReference>
<evidence type="ECO:0000313" key="9">
    <source>
        <dbReference type="Proteomes" id="UP000316449"/>
    </source>
</evidence>
<evidence type="ECO:0000256" key="2">
    <source>
        <dbReference type="ARBA" id="ARBA00006679"/>
    </source>
</evidence>
<keyword evidence="3" id="KW-1003">Cell membrane</keyword>
<evidence type="ECO:0000256" key="4">
    <source>
        <dbReference type="ARBA" id="ARBA00022692"/>
    </source>
</evidence>
<feature type="transmembrane region" description="Helical" evidence="7">
    <location>
        <begin position="45"/>
        <end position="69"/>
    </location>
</feature>